<evidence type="ECO:0000313" key="3">
    <source>
        <dbReference type="Proteomes" id="UP001174936"/>
    </source>
</evidence>
<feature type="signal peptide" evidence="1">
    <location>
        <begin position="1"/>
        <end position="22"/>
    </location>
</feature>
<keyword evidence="1" id="KW-0732">Signal</keyword>
<sequence length="146" mass="14850">MGFLRYAVTASAILLGCQPALALPQANEVVPLPVSAWVLVDEAGSAVTMSPVVSTNNGAATTINPPPSTLMATGTYTLLPSGVATTKTGLAPVATATGKNDAGIFLACTRYQGPGGPFCQPEPGTVLYVGHTYYGKHSTCEHPATT</sequence>
<gene>
    <name evidence="2" type="ORF">B0T16DRAFT_201157</name>
</gene>
<evidence type="ECO:0000313" key="2">
    <source>
        <dbReference type="EMBL" id="KAK0640687.1"/>
    </source>
</evidence>
<evidence type="ECO:0000256" key="1">
    <source>
        <dbReference type="SAM" id="SignalP"/>
    </source>
</evidence>
<organism evidence="2 3">
    <name type="scientific">Cercophora newfieldiana</name>
    <dbReference type="NCBI Taxonomy" id="92897"/>
    <lineage>
        <taxon>Eukaryota</taxon>
        <taxon>Fungi</taxon>
        <taxon>Dikarya</taxon>
        <taxon>Ascomycota</taxon>
        <taxon>Pezizomycotina</taxon>
        <taxon>Sordariomycetes</taxon>
        <taxon>Sordariomycetidae</taxon>
        <taxon>Sordariales</taxon>
        <taxon>Lasiosphaeriaceae</taxon>
        <taxon>Cercophora</taxon>
    </lineage>
</organism>
<dbReference type="AlphaFoldDB" id="A0AA40CJH1"/>
<name>A0AA40CJH1_9PEZI</name>
<accession>A0AA40CJH1</accession>
<reference evidence="2" key="1">
    <citation type="submission" date="2023-06" db="EMBL/GenBank/DDBJ databases">
        <title>Genome-scale phylogeny and comparative genomics of the fungal order Sordariales.</title>
        <authorList>
            <consortium name="Lawrence Berkeley National Laboratory"/>
            <person name="Hensen N."/>
            <person name="Bonometti L."/>
            <person name="Westerberg I."/>
            <person name="Brannstrom I.O."/>
            <person name="Guillou S."/>
            <person name="Cros-Aarteil S."/>
            <person name="Calhoun S."/>
            <person name="Haridas S."/>
            <person name="Kuo A."/>
            <person name="Mondo S."/>
            <person name="Pangilinan J."/>
            <person name="Riley R."/>
            <person name="Labutti K."/>
            <person name="Andreopoulos B."/>
            <person name="Lipzen A."/>
            <person name="Chen C."/>
            <person name="Yanf M."/>
            <person name="Daum C."/>
            <person name="Ng V."/>
            <person name="Clum A."/>
            <person name="Steindorff A."/>
            <person name="Ohm R."/>
            <person name="Martin F."/>
            <person name="Silar P."/>
            <person name="Natvig D."/>
            <person name="Lalanne C."/>
            <person name="Gautier V."/>
            <person name="Ament-Velasquez S.L."/>
            <person name="Kruys A."/>
            <person name="Hutchinson M.I."/>
            <person name="Powell A.J."/>
            <person name="Barry K."/>
            <person name="Miller A.N."/>
            <person name="Grigoriev I.V."/>
            <person name="Debuchy R."/>
            <person name="Gladieux P."/>
            <person name="Thoren M.H."/>
            <person name="Johannesson H."/>
        </authorList>
    </citation>
    <scope>NUCLEOTIDE SEQUENCE</scope>
    <source>
        <strain evidence="2">SMH2532-1</strain>
    </source>
</reference>
<proteinExistence type="predicted"/>
<dbReference type="EMBL" id="JAULSV010000006">
    <property type="protein sequence ID" value="KAK0640687.1"/>
    <property type="molecule type" value="Genomic_DNA"/>
</dbReference>
<dbReference type="Proteomes" id="UP001174936">
    <property type="component" value="Unassembled WGS sequence"/>
</dbReference>
<feature type="chain" id="PRO_5041293947" evidence="1">
    <location>
        <begin position="23"/>
        <end position="146"/>
    </location>
</feature>
<comment type="caution">
    <text evidence="2">The sequence shown here is derived from an EMBL/GenBank/DDBJ whole genome shotgun (WGS) entry which is preliminary data.</text>
</comment>
<dbReference type="PROSITE" id="PS51257">
    <property type="entry name" value="PROKAR_LIPOPROTEIN"/>
    <property type="match status" value="1"/>
</dbReference>
<keyword evidence="3" id="KW-1185">Reference proteome</keyword>
<protein>
    <submittedName>
        <fullName evidence="2">Uncharacterized protein</fullName>
    </submittedName>
</protein>